<proteinExistence type="predicted"/>
<keyword evidence="3" id="KW-1185">Reference proteome</keyword>
<dbReference type="Proteomes" id="UP000265520">
    <property type="component" value="Unassembled WGS sequence"/>
</dbReference>
<reference evidence="2 3" key="1">
    <citation type="journal article" date="2018" name="Front. Plant Sci.">
        <title>Red Clover (Trifolium pratense) and Zigzag Clover (T. medium) - A Picture of Genomic Similarities and Differences.</title>
        <authorList>
            <person name="Dluhosova J."/>
            <person name="Istvanek J."/>
            <person name="Nedelnik J."/>
            <person name="Repkova J."/>
        </authorList>
    </citation>
    <scope>NUCLEOTIDE SEQUENCE [LARGE SCALE GENOMIC DNA]</scope>
    <source>
        <strain evidence="3">cv. 10/8</strain>
        <tissue evidence="2">Leaf</tissue>
    </source>
</reference>
<name>A0A392R6D1_9FABA</name>
<dbReference type="EMBL" id="LXQA010186418">
    <property type="protein sequence ID" value="MCI31340.1"/>
    <property type="molecule type" value="Genomic_DNA"/>
</dbReference>
<feature type="region of interest" description="Disordered" evidence="1">
    <location>
        <begin position="39"/>
        <end position="63"/>
    </location>
</feature>
<comment type="caution">
    <text evidence="2">The sequence shown here is derived from an EMBL/GenBank/DDBJ whole genome shotgun (WGS) entry which is preliminary data.</text>
</comment>
<accession>A0A392R6D1</accession>
<organism evidence="2 3">
    <name type="scientific">Trifolium medium</name>
    <dbReference type="NCBI Taxonomy" id="97028"/>
    <lineage>
        <taxon>Eukaryota</taxon>
        <taxon>Viridiplantae</taxon>
        <taxon>Streptophyta</taxon>
        <taxon>Embryophyta</taxon>
        <taxon>Tracheophyta</taxon>
        <taxon>Spermatophyta</taxon>
        <taxon>Magnoliopsida</taxon>
        <taxon>eudicotyledons</taxon>
        <taxon>Gunneridae</taxon>
        <taxon>Pentapetalae</taxon>
        <taxon>rosids</taxon>
        <taxon>fabids</taxon>
        <taxon>Fabales</taxon>
        <taxon>Fabaceae</taxon>
        <taxon>Papilionoideae</taxon>
        <taxon>50 kb inversion clade</taxon>
        <taxon>NPAAA clade</taxon>
        <taxon>Hologalegina</taxon>
        <taxon>IRL clade</taxon>
        <taxon>Trifolieae</taxon>
        <taxon>Trifolium</taxon>
    </lineage>
</organism>
<dbReference type="AlphaFoldDB" id="A0A392R6D1"/>
<evidence type="ECO:0000313" key="3">
    <source>
        <dbReference type="Proteomes" id="UP000265520"/>
    </source>
</evidence>
<evidence type="ECO:0000313" key="2">
    <source>
        <dbReference type="EMBL" id="MCI31340.1"/>
    </source>
</evidence>
<feature type="non-terminal residue" evidence="2">
    <location>
        <position position="63"/>
    </location>
</feature>
<protein>
    <submittedName>
        <fullName evidence="2">Uncharacterized protein</fullName>
    </submittedName>
</protein>
<evidence type="ECO:0000256" key="1">
    <source>
        <dbReference type="SAM" id="MobiDB-lite"/>
    </source>
</evidence>
<feature type="compositionally biased region" description="Basic and acidic residues" evidence="1">
    <location>
        <begin position="39"/>
        <end position="52"/>
    </location>
</feature>
<sequence>MLFSKTVNSEACARQTSQSLGIVAAHSLVVGLLTEVSKMERQNTKEAADKRSSRVGKGTMPPR</sequence>